<comment type="caution">
    <text evidence="1">The sequence shown here is derived from an EMBL/GenBank/DDBJ whole genome shotgun (WGS) entry which is preliminary data.</text>
</comment>
<dbReference type="Proteomes" id="UP001479436">
    <property type="component" value="Unassembled WGS sequence"/>
</dbReference>
<evidence type="ECO:0000313" key="1">
    <source>
        <dbReference type="EMBL" id="KAK9760783.1"/>
    </source>
</evidence>
<feature type="non-terminal residue" evidence="1">
    <location>
        <position position="129"/>
    </location>
</feature>
<accession>A0ABR2WH01</accession>
<evidence type="ECO:0000313" key="2">
    <source>
        <dbReference type="Proteomes" id="UP001479436"/>
    </source>
</evidence>
<sequence length="129" mass="14542">MFAHFDHDKLNNHILRFFISLNAGPPGFAIVPKIHHLILALPHQSSPCGTNTDLDLEWSEGFLTKCPHPLVEKHCIMRLAKATIWNLGFRNVESTSSVLLSELESRSHFSLGYHLRQSLKICPNMATGE</sequence>
<dbReference type="EMBL" id="JASJQH010001804">
    <property type="protein sequence ID" value="KAK9760783.1"/>
    <property type="molecule type" value="Genomic_DNA"/>
</dbReference>
<proteinExistence type="predicted"/>
<keyword evidence="2" id="KW-1185">Reference proteome</keyword>
<name>A0ABR2WH01_9FUNG</name>
<gene>
    <name evidence="1" type="ORF">K7432_014836</name>
</gene>
<organism evidence="1 2">
    <name type="scientific">Basidiobolus ranarum</name>
    <dbReference type="NCBI Taxonomy" id="34480"/>
    <lineage>
        <taxon>Eukaryota</taxon>
        <taxon>Fungi</taxon>
        <taxon>Fungi incertae sedis</taxon>
        <taxon>Zoopagomycota</taxon>
        <taxon>Entomophthoromycotina</taxon>
        <taxon>Basidiobolomycetes</taxon>
        <taxon>Basidiobolales</taxon>
        <taxon>Basidiobolaceae</taxon>
        <taxon>Basidiobolus</taxon>
    </lineage>
</organism>
<reference evidence="1 2" key="1">
    <citation type="submission" date="2023-04" db="EMBL/GenBank/DDBJ databases">
        <title>Genome of Basidiobolus ranarum AG-B5.</title>
        <authorList>
            <person name="Stajich J.E."/>
            <person name="Carter-House D."/>
            <person name="Gryganskyi A."/>
        </authorList>
    </citation>
    <scope>NUCLEOTIDE SEQUENCE [LARGE SCALE GENOMIC DNA]</scope>
    <source>
        <strain evidence="1 2">AG-B5</strain>
    </source>
</reference>
<protein>
    <submittedName>
        <fullName evidence="1">Uncharacterized protein</fullName>
    </submittedName>
</protein>